<proteinExistence type="predicted"/>
<sequence>MGSATTPTTVSTATMPTSMTDAEATRLGLKTYLHGGSYVSGLAPTVTGTISATTTSRGAFVPYQMQDGAWRMKFNIKGTAAAVAFNNFTIAGILSVAVDQVVTMYQDDSGTTYTTQASIGASSNTVSWRVNAATSSIILFGDIELALKPTWAY</sequence>
<dbReference type="EMBL" id="LR796852">
    <property type="protein sequence ID" value="CAB4169972.1"/>
    <property type="molecule type" value="Genomic_DNA"/>
</dbReference>
<protein>
    <submittedName>
        <fullName evidence="1">Uncharacterized protein</fullName>
    </submittedName>
</protein>
<accession>A0A6J5PFR1</accession>
<gene>
    <name evidence="1" type="ORF">UFOVP901_23</name>
</gene>
<organism evidence="1">
    <name type="scientific">uncultured Caudovirales phage</name>
    <dbReference type="NCBI Taxonomy" id="2100421"/>
    <lineage>
        <taxon>Viruses</taxon>
        <taxon>Duplodnaviria</taxon>
        <taxon>Heunggongvirae</taxon>
        <taxon>Uroviricota</taxon>
        <taxon>Caudoviricetes</taxon>
        <taxon>Peduoviridae</taxon>
        <taxon>Maltschvirus</taxon>
        <taxon>Maltschvirus maltsch</taxon>
    </lineage>
</organism>
<evidence type="ECO:0000313" key="1">
    <source>
        <dbReference type="EMBL" id="CAB4169972.1"/>
    </source>
</evidence>
<reference evidence="1" key="1">
    <citation type="submission" date="2020-05" db="EMBL/GenBank/DDBJ databases">
        <authorList>
            <person name="Chiriac C."/>
            <person name="Salcher M."/>
            <person name="Ghai R."/>
            <person name="Kavagutti S V."/>
        </authorList>
    </citation>
    <scope>NUCLEOTIDE SEQUENCE</scope>
</reference>
<name>A0A6J5PFR1_9CAUD</name>